<protein>
    <submittedName>
        <fullName evidence="1">Uncharacterized protein</fullName>
    </submittedName>
</protein>
<organism evidence="1 2">
    <name type="scientific">Hebeloma cylindrosporum</name>
    <dbReference type="NCBI Taxonomy" id="76867"/>
    <lineage>
        <taxon>Eukaryota</taxon>
        <taxon>Fungi</taxon>
        <taxon>Dikarya</taxon>
        <taxon>Basidiomycota</taxon>
        <taxon>Agaricomycotina</taxon>
        <taxon>Agaricomycetes</taxon>
        <taxon>Agaricomycetidae</taxon>
        <taxon>Agaricales</taxon>
        <taxon>Agaricineae</taxon>
        <taxon>Hymenogastraceae</taxon>
        <taxon>Hebeloma</taxon>
    </lineage>
</organism>
<dbReference type="HOGENOM" id="CLU_811477_0_0_1"/>
<reference evidence="1 2" key="1">
    <citation type="submission" date="2014-04" db="EMBL/GenBank/DDBJ databases">
        <authorList>
            <consortium name="DOE Joint Genome Institute"/>
            <person name="Kuo A."/>
            <person name="Gay G."/>
            <person name="Dore J."/>
            <person name="Kohler A."/>
            <person name="Nagy L.G."/>
            <person name="Floudas D."/>
            <person name="Copeland A."/>
            <person name="Barry K.W."/>
            <person name="Cichocki N."/>
            <person name="Veneault-Fourrey C."/>
            <person name="LaButti K."/>
            <person name="Lindquist E.A."/>
            <person name="Lipzen A."/>
            <person name="Lundell T."/>
            <person name="Morin E."/>
            <person name="Murat C."/>
            <person name="Sun H."/>
            <person name="Tunlid A."/>
            <person name="Henrissat B."/>
            <person name="Grigoriev I.V."/>
            <person name="Hibbett D.S."/>
            <person name="Martin F."/>
            <person name="Nordberg H.P."/>
            <person name="Cantor M.N."/>
            <person name="Hua S.X."/>
        </authorList>
    </citation>
    <scope>NUCLEOTIDE SEQUENCE [LARGE SCALE GENOMIC DNA]</scope>
    <source>
        <strain evidence="2">h7</strain>
    </source>
</reference>
<evidence type="ECO:0000313" key="1">
    <source>
        <dbReference type="EMBL" id="KIM36644.1"/>
    </source>
</evidence>
<sequence length="342" mass="38585">MVLLAKNERLTVEYAQRVEARREEVADFYDDTKVYIDAAHWQHLPKIRDIQQLAPLVDYIRSDPKSIGESCFPIDAGRSATLGFVDQWIKETQAHLCEILKSARHAATQASQCEPTEVLNLATAVFLCRSRCPPSIGWDSVGPHLLCAESQVDGTRRRPTREKGFFQFFEDGYNTVIQLLGLLDLDPLVTTTKDLDKLEARFICQIPESPVVKAAAVMTWRQCVNHVAHVRTIMHNPPALRLSVLTEEATQTVLHHEQLYPYPYPGDPVWSCRRCTEHLKNPTTRQGVVSHLKLVSVPPLFSSLQSGPAFTDMTYRHAPLKTLTSSIFNPNCHLNANVSLLH</sequence>
<dbReference type="AlphaFoldDB" id="A0A0C3BX85"/>
<reference evidence="2" key="2">
    <citation type="submission" date="2015-01" db="EMBL/GenBank/DDBJ databases">
        <title>Evolutionary Origins and Diversification of the Mycorrhizal Mutualists.</title>
        <authorList>
            <consortium name="DOE Joint Genome Institute"/>
            <consortium name="Mycorrhizal Genomics Consortium"/>
            <person name="Kohler A."/>
            <person name="Kuo A."/>
            <person name="Nagy L.G."/>
            <person name="Floudas D."/>
            <person name="Copeland A."/>
            <person name="Barry K.W."/>
            <person name="Cichocki N."/>
            <person name="Veneault-Fourrey C."/>
            <person name="LaButti K."/>
            <person name="Lindquist E.A."/>
            <person name="Lipzen A."/>
            <person name="Lundell T."/>
            <person name="Morin E."/>
            <person name="Murat C."/>
            <person name="Riley R."/>
            <person name="Ohm R."/>
            <person name="Sun H."/>
            <person name="Tunlid A."/>
            <person name="Henrissat B."/>
            <person name="Grigoriev I.V."/>
            <person name="Hibbett D.S."/>
            <person name="Martin F."/>
        </authorList>
    </citation>
    <scope>NUCLEOTIDE SEQUENCE [LARGE SCALE GENOMIC DNA]</scope>
    <source>
        <strain evidence="2">h7</strain>
    </source>
</reference>
<name>A0A0C3BX85_HEBCY</name>
<accession>A0A0C3BX85</accession>
<dbReference type="Proteomes" id="UP000053424">
    <property type="component" value="Unassembled WGS sequence"/>
</dbReference>
<keyword evidence="2" id="KW-1185">Reference proteome</keyword>
<proteinExistence type="predicted"/>
<gene>
    <name evidence="1" type="ORF">M413DRAFT_286141</name>
</gene>
<evidence type="ECO:0000313" key="2">
    <source>
        <dbReference type="Proteomes" id="UP000053424"/>
    </source>
</evidence>
<dbReference type="EMBL" id="KN831803">
    <property type="protein sequence ID" value="KIM36644.1"/>
    <property type="molecule type" value="Genomic_DNA"/>
</dbReference>